<dbReference type="Proteomes" id="UP000008037">
    <property type="component" value="Chromosome"/>
</dbReference>
<sequence length="54" mass="6165">MSQDTTIQSEPIRKLFQGKNFGFLAMLIPDGPPQVMPTLGGYREQPHYYQYCNG</sequence>
<dbReference type="HOGENOM" id="CLU_3039178_0_0_2"/>
<evidence type="ECO:0000313" key="1">
    <source>
        <dbReference type="EMBL" id="AFU58557.1"/>
    </source>
</evidence>
<reference evidence="1 2" key="1">
    <citation type="journal article" date="2012" name="Environ. Microbiol.">
        <title>The genome of the ammonia-oxidizing Candidatus Nitrososphaera gargensis: insights into metabolic versatility and environmental adaptations.</title>
        <authorList>
            <person name="Spang A."/>
            <person name="Poehlein A."/>
            <person name="Offre P."/>
            <person name="Zumbragel S."/>
            <person name="Haider S."/>
            <person name="Rychlik N."/>
            <person name="Nowka B."/>
            <person name="Schmeisser C."/>
            <person name="Lebedeva E.V."/>
            <person name="Rattei T."/>
            <person name="Bohm C."/>
            <person name="Schmid M."/>
            <person name="Galushko A."/>
            <person name="Hatzenpichler R."/>
            <person name="Weinmaier T."/>
            <person name="Daniel R."/>
            <person name="Schleper C."/>
            <person name="Spieck E."/>
            <person name="Streit W."/>
            <person name="Wagner M."/>
        </authorList>
    </citation>
    <scope>NUCLEOTIDE SEQUENCE [LARGE SCALE GENOMIC DNA]</scope>
    <source>
        <strain evidence="2">Ga9.2</strain>
    </source>
</reference>
<proteinExistence type="predicted"/>
<dbReference type="AlphaFoldDB" id="K0IJW1"/>
<dbReference type="KEGG" id="nga:Ngar_c16240"/>
<dbReference type="STRING" id="1237085.Ngar_c16240"/>
<dbReference type="BioCyc" id="CNIT1237085:G1324-1622-MONOMER"/>
<evidence type="ECO:0000313" key="2">
    <source>
        <dbReference type="Proteomes" id="UP000008037"/>
    </source>
</evidence>
<accession>K0IJW1</accession>
<gene>
    <name evidence="1" type="ordered locus">Ngar_c16240</name>
</gene>
<keyword evidence="2" id="KW-1185">Reference proteome</keyword>
<dbReference type="EMBL" id="CP002408">
    <property type="protein sequence ID" value="AFU58557.1"/>
    <property type="molecule type" value="Genomic_DNA"/>
</dbReference>
<name>K0IJW1_NITGG</name>
<organism evidence="1 2">
    <name type="scientific">Nitrososphaera gargensis (strain Ga9.2)</name>
    <dbReference type="NCBI Taxonomy" id="1237085"/>
    <lineage>
        <taxon>Archaea</taxon>
        <taxon>Nitrososphaerota</taxon>
        <taxon>Nitrososphaeria</taxon>
        <taxon>Nitrososphaerales</taxon>
        <taxon>Nitrososphaeraceae</taxon>
        <taxon>Nitrososphaera</taxon>
    </lineage>
</organism>
<dbReference type="InParanoid" id="K0IJW1"/>
<protein>
    <submittedName>
        <fullName evidence="1">Uncharacterized protein</fullName>
    </submittedName>
</protein>